<accession>A0A6A6UD67</accession>
<gene>
    <name evidence="2" type="ORF">BT63DRAFT_229499</name>
</gene>
<dbReference type="PANTHER" id="PTHR38790:SF4">
    <property type="entry name" value="2EXR DOMAIN-CONTAINING PROTEIN"/>
    <property type="match status" value="1"/>
</dbReference>
<proteinExistence type="predicted"/>
<evidence type="ECO:0000313" key="2">
    <source>
        <dbReference type="EMBL" id="KAF2670102.1"/>
    </source>
</evidence>
<reference evidence="2" key="1">
    <citation type="journal article" date="2020" name="Stud. Mycol.">
        <title>101 Dothideomycetes genomes: a test case for predicting lifestyles and emergence of pathogens.</title>
        <authorList>
            <person name="Haridas S."/>
            <person name="Albert R."/>
            <person name="Binder M."/>
            <person name="Bloem J."/>
            <person name="Labutti K."/>
            <person name="Salamov A."/>
            <person name="Andreopoulos B."/>
            <person name="Baker S."/>
            <person name="Barry K."/>
            <person name="Bills G."/>
            <person name="Bluhm B."/>
            <person name="Cannon C."/>
            <person name="Castanera R."/>
            <person name="Culley D."/>
            <person name="Daum C."/>
            <person name="Ezra D."/>
            <person name="Gonzalez J."/>
            <person name="Henrissat B."/>
            <person name="Kuo A."/>
            <person name="Liang C."/>
            <person name="Lipzen A."/>
            <person name="Lutzoni F."/>
            <person name="Magnuson J."/>
            <person name="Mondo S."/>
            <person name="Nolan M."/>
            <person name="Ohm R."/>
            <person name="Pangilinan J."/>
            <person name="Park H.-J."/>
            <person name="Ramirez L."/>
            <person name="Alfaro M."/>
            <person name="Sun H."/>
            <person name="Tritt A."/>
            <person name="Yoshinaga Y."/>
            <person name="Zwiers L.-H."/>
            <person name="Turgeon B."/>
            <person name="Goodwin S."/>
            <person name="Spatafora J."/>
            <person name="Crous P."/>
            <person name="Grigoriev I."/>
        </authorList>
    </citation>
    <scope>NUCLEOTIDE SEQUENCE</scope>
    <source>
        <strain evidence="2">CBS 115976</strain>
    </source>
</reference>
<dbReference type="PANTHER" id="PTHR38790">
    <property type="entry name" value="2EXR DOMAIN-CONTAINING PROTEIN-RELATED"/>
    <property type="match status" value="1"/>
</dbReference>
<protein>
    <submittedName>
        <fullName evidence="2">Uncharacterized protein</fullName>
    </submittedName>
</protein>
<feature type="region of interest" description="Disordered" evidence="1">
    <location>
        <begin position="1"/>
        <end position="29"/>
    </location>
</feature>
<feature type="compositionally biased region" description="Basic and acidic residues" evidence="1">
    <location>
        <begin position="19"/>
        <end position="29"/>
    </location>
</feature>
<evidence type="ECO:0000256" key="1">
    <source>
        <dbReference type="SAM" id="MobiDB-lite"/>
    </source>
</evidence>
<dbReference type="EMBL" id="MU004234">
    <property type="protein sequence ID" value="KAF2670102.1"/>
    <property type="molecule type" value="Genomic_DNA"/>
</dbReference>
<keyword evidence="3" id="KW-1185">Reference proteome</keyword>
<dbReference type="Proteomes" id="UP000799302">
    <property type="component" value="Unassembled WGS sequence"/>
</dbReference>
<dbReference type="AlphaFoldDB" id="A0A6A6UD67"/>
<sequence length="359" mass="41905">MQQRQAPVVGLQPARQRHPTPEDDPAHQDMEAGKKHLMEEDIEYDYDCYRTSKRLKSEFPVLRNEIESYSPIFVPIPPEENQAWTTRPYYHPHNPLKPLKSPLFRLMDLPYELRSNILEFALLEPHFSTELIRDDIPHHRGIPEHFTGEVINLVSSDENSETSSNDDHRLVYDYDSEDEERTKEYDADQVVLSPSPLNVCSEGEDDMRAFLSLPILRVNRQLRHEALHAAFTTNTFNISYVMWFHRFLSFIGPDCWQWIRHLSIDDPFFPGTYEQTPTEFKETMSEDQVNTAWPSGFPSLTTEIFSVISSLPQLKSLRLVSLPYKSFMFWFFIVPYFSQKTGRSGSESIRSLTVVSISY</sequence>
<name>A0A6A6UD67_9PEZI</name>
<evidence type="ECO:0000313" key="3">
    <source>
        <dbReference type="Proteomes" id="UP000799302"/>
    </source>
</evidence>
<organism evidence="2 3">
    <name type="scientific">Microthyrium microscopicum</name>
    <dbReference type="NCBI Taxonomy" id="703497"/>
    <lineage>
        <taxon>Eukaryota</taxon>
        <taxon>Fungi</taxon>
        <taxon>Dikarya</taxon>
        <taxon>Ascomycota</taxon>
        <taxon>Pezizomycotina</taxon>
        <taxon>Dothideomycetes</taxon>
        <taxon>Dothideomycetes incertae sedis</taxon>
        <taxon>Microthyriales</taxon>
        <taxon>Microthyriaceae</taxon>
        <taxon>Microthyrium</taxon>
    </lineage>
</organism>